<feature type="transmembrane region" description="Helical" evidence="1">
    <location>
        <begin position="362"/>
        <end position="378"/>
    </location>
</feature>
<evidence type="ECO:0000256" key="1">
    <source>
        <dbReference type="SAM" id="Phobius"/>
    </source>
</evidence>
<feature type="transmembrane region" description="Helical" evidence="1">
    <location>
        <begin position="74"/>
        <end position="98"/>
    </location>
</feature>
<feature type="transmembrane region" description="Helical" evidence="1">
    <location>
        <begin position="390"/>
        <end position="415"/>
    </location>
</feature>
<feature type="transmembrane region" description="Helical" evidence="1">
    <location>
        <begin position="136"/>
        <end position="155"/>
    </location>
</feature>
<dbReference type="EMBL" id="WBJY01000001">
    <property type="protein sequence ID" value="KAB1649864.1"/>
    <property type="molecule type" value="Genomic_DNA"/>
</dbReference>
<organism evidence="2 3">
    <name type="scientific">Pseudoclavibacter endophyticus</name>
    <dbReference type="NCBI Taxonomy" id="1778590"/>
    <lineage>
        <taxon>Bacteria</taxon>
        <taxon>Bacillati</taxon>
        <taxon>Actinomycetota</taxon>
        <taxon>Actinomycetes</taxon>
        <taxon>Micrococcales</taxon>
        <taxon>Microbacteriaceae</taxon>
        <taxon>Pseudoclavibacter</taxon>
    </lineage>
</organism>
<feature type="transmembrane region" description="Helical" evidence="1">
    <location>
        <begin position="175"/>
        <end position="199"/>
    </location>
</feature>
<comment type="caution">
    <text evidence="2">The sequence shown here is derived from an EMBL/GenBank/DDBJ whole genome shotgun (WGS) entry which is preliminary data.</text>
</comment>
<accession>A0A6H9WTV4</accession>
<name>A0A6H9WTV4_9MICO</name>
<reference evidence="2 3" key="1">
    <citation type="submission" date="2019-09" db="EMBL/GenBank/DDBJ databases">
        <title>Phylogeny of genus Pseudoclavibacter and closely related genus.</title>
        <authorList>
            <person name="Li Y."/>
        </authorList>
    </citation>
    <scope>NUCLEOTIDE SEQUENCE [LARGE SCALE GENOMIC DNA]</scope>
    <source>
        <strain evidence="2 3">EGI 60007</strain>
    </source>
</reference>
<feature type="transmembrane region" description="Helical" evidence="1">
    <location>
        <begin position="20"/>
        <end position="42"/>
    </location>
</feature>
<protein>
    <submittedName>
        <fullName evidence="2">DUF2029 domain-containing protein</fullName>
    </submittedName>
</protein>
<feature type="transmembrane region" description="Helical" evidence="1">
    <location>
        <begin position="110"/>
        <end position="129"/>
    </location>
</feature>
<proteinExistence type="predicted"/>
<dbReference type="OrthoDB" id="581198at2"/>
<feature type="transmembrane region" description="Helical" evidence="1">
    <location>
        <begin position="285"/>
        <end position="308"/>
    </location>
</feature>
<dbReference type="RefSeq" id="WP_158028449.1">
    <property type="nucleotide sequence ID" value="NZ_BMHG01000001.1"/>
</dbReference>
<feature type="transmembrane region" description="Helical" evidence="1">
    <location>
        <begin position="315"/>
        <end position="332"/>
    </location>
</feature>
<feature type="transmembrane region" description="Helical" evidence="1">
    <location>
        <begin position="338"/>
        <end position="355"/>
    </location>
</feature>
<keyword evidence="1" id="KW-0812">Transmembrane</keyword>
<gene>
    <name evidence="2" type="ORF">F8O04_06445</name>
</gene>
<evidence type="ECO:0000313" key="3">
    <source>
        <dbReference type="Proteomes" id="UP000431744"/>
    </source>
</evidence>
<feature type="transmembrane region" description="Helical" evidence="1">
    <location>
        <begin position="48"/>
        <end position="67"/>
    </location>
</feature>
<sequence length="441" mass="46628">MRPRPPGRRAPRSRHPLARLEVPALWACFLAVHAVLGVINITSPTNPFGDVTVVYHEWVAGVFAGRIPAIDVEWVYPVLAIAPMLAAAGIASAIAPVFDPSIADGVVFGVGWLVVVATVTAPLLAWLAWTPRRREAAWWLLALTAALGPISTGRIDAITLPIAVAGMALLRHRPAVAGMVLAIGAWVKIWPGAIFLAALAGRGNRLFLIGGGAIVTGAILTAASLAGGWPAVTSFVTEQTGRGLQIESIAATIPMVFAAAGDQRFAAGYDTEILTVQITGPGMDLLATATTPVMLLAIAVTGALGLLARRAGASMTRIVPPLALALVLVLILTNKVGSPQFVVWVIAVVVAWLAWDPRRARVSAVVTLAIAAATQLIYPWNYPLVMSPSAFGVGLLLCRNLLYVSLFALTVWELVRVWRSARSRLRAAEHGPDRVTDVVEF</sequence>
<dbReference type="Proteomes" id="UP000431744">
    <property type="component" value="Unassembled WGS sequence"/>
</dbReference>
<keyword evidence="3" id="KW-1185">Reference proteome</keyword>
<dbReference type="AlphaFoldDB" id="A0A6H9WTV4"/>
<keyword evidence="1" id="KW-1133">Transmembrane helix</keyword>
<feature type="transmembrane region" description="Helical" evidence="1">
    <location>
        <begin position="206"/>
        <end position="229"/>
    </location>
</feature>
<evidence type="ECO:0000313" key="2">
    <source>
        <dbReference type="EMBL" id="KAB1649864.1"/>
    </source>
</evidence>
<keyword evidence="1" id="KW-0472">Membrane</keyword>